<name>A0ABQ9U7J1_SAGOE</name>
<sequence>MRLRPQDPPAPGCLNRNPKHRLTGEQPGQAYLARAGKERGRPGAAGAESSRGLHTAAETESATPRSPSGVGGPPERPYPWPVVAHIVATSFPAQVSYRQGPPPPYLAQPQTTGPESICLPDWNVQDLVESGKYDSGPSPVMPLPCLGNTLSLKKLEESHSQDMLMDRKTNEHCGMVSKQPFPDLEAETK</sequence>
<dbReference type="Proteomes" id="UP001266305">
    <property type="component" value="Unassembled WGS sequence"/>
</dbReference>
<organism evidence="2 3">
    <name type="scientific">Saguinus oedipus</name>
    <name type="common">Cotton-top tamarin</name>
    <name type="synonym">Oedipomidas oedipus</name>
    <dbReference type="NCBI Taxonomy" id="9490"/>
    <lineage>
        <taxon>Eukaryota</taxon>
        <taxon>Metazoa</taxon>
        <taxon>Chordata</taxon>
        <taxon>Craniata</taxon>
        <taxon>Vertebrata</taxon>
        <taxon>Euteleostomi</taxon>
        <taxon>Mammalia</taxon>
        <taxon>Eutheria</taxon>
        <taxon>Euarchontoglires</taxon>
        <taxon>Primates</taxon>
        <taxon>Haplorrhini</taxon>
        <taxon>Platyrrhini</taxon>
        <taxon>Cebidae</taxon>
        <taxon>Callitrichinae</taxon>
        <taxon>Saguinus</taxon>
    </lineage>
</organism>
<evidence type="ECO:0000313" key="2">
    <source>
        <dbReference type="EMBL" id="KAK2093034.1"/>
    </source>
</evidence>
<comment type="caution">
    <text evidence="2">The sequence shown here is derived from an EMBL/GenBank/DDBJ whole genome shotgun (WGS) entry which is preliminary data.</text>
</comment>
<feature type="compositionally biased region" description="Pro residues" evidence="1">
    <location>
        <begin position="1"/>
        <end position="11"/>
    </location>
</feature>
<feature type="region of interest" description="Disordered" evidence="1">
    <location>
        <begin position="1"/>
        <end position="76"/>
    </location>
</feature>
<accession>A0ABQ9U7J1</accession>
<evidence type="ECO:0000256" key="1">
    <source>
        <dbReference type="SAM" id="MobiDB-lite"/>
    </source>
</evidence>
<proteinExistence type="predicted"/>
<evidence type="ECO:0000313" key="3">
    <source>
        <dbReference type="Proteomes" id="UP001266305"/>
    </source>
</evidence>
<dbReference type="EMBL" id="JASSZA010000015">
    <property type="protein sequence ID" value="KAK2093034.1"/>
    <property type="molecule type" value="Genomic_DNA"/>
</dbReference>
<reference evidence="2 3" key="1">
    <citation type="submission" date="2023-05" db="EMBL/GenBank/DDBJ databases">
        <title>B98-5 Cell Line De Novo Hybrid Assembly: An Optical Mapping Approach.</title>
        <authorList>
            <person name="Kananen K."/>
            <person name="Auerbach J.A."/>
            <person name="Kautto E."/>
            <person name="Blachly J.S."/>
        </authorList>
    </citation>
    <scope>NUCLEOTIDE SEQUENCE [LARGE SCALE GENOMIC DNA]</scope>
    <source>
        <strain evidence="2">B95-8</strain>
        <tissue evidence="2">Cell line</tissue>
    </source>
</reference>
<protein>
    <submittedName>
        <fullName evidence="2">Uncharacterized protein</fullName>
    </submittedName>
</protein>
<gene>
    <name evidence="2" type="ORF">P7K49_029563</name>
</gene>
<keyword evidence="3" id="KW-1185">Reference proteome</keyword>